<dbReference type="EMBL" id="JABBYL010000007">
    <property type="protein sequence ID" value="NMO08583.1"/>
    <property type="molecule type" value="Genomic_DNA"/>
</dbReference>
<dbReference type="GO" id="GO:0043571">
    <property type="term" value="P:maintenance of CRISPR repeat elements"/>
    <property type="evidence" value="ECO:0007669"/>
    <property type="project" value="InterPro"/>
</dbReference>
<dbReference type="NCBIfam" id="TIGR01595">
    <property type="entry name" value="cas_CT1132"/>
    <property type="match status" value="1"/>
</dbReference>
<accession>A0A7K4DJG1</accession>
<evidence type="ECO:0000313" key="1">
    <source>
        <dbReference type="EMBL" id="NMO08583.1"/>
    </source>
</evidence>
<reference evidence="1 2" key="1">
    <citation type="submission" date="2020-04" db="EMBL/GenBank/DDBJ databases">
        <title>Draft genome of Methanobacterium subterraneum isolated from animal feces.</title>
        <authorList>
            <person name="Ouboter H.T."/>
            <person name="Berger S."/>
            <person name="Gungor E."/>
            <person name="Jetten M.S.M."/>
            <person name="Welte C.U."/>
        </authorList>
    </citation>
    <scope>NUCLEOTIDE SEQUENCE [LARGE SCALE GENOMIC DNA]</scope>
    <source>
        <strain evidence="1">HO_2020</strain>
    </source>
</reference>
<name>A0A7K4DJG1_9EURY</name>
<evidence type="ECO:0000313" key="2">
    <source>
        <dbReference type="Proteomes" id="UP000591058"/>
    </source>
</evidence>
<gene>
    <name evidence="1" type="primary">cas7b</name>
    <name evidence="1" type="ORF">HG719_01870</name>
</gene>
<proteinExistence type="predicted"/>
<sequence length="328" mass="37491">MNRSELVFLYDISYANPNGDPLDENKPRIDEDVELNIVTDVRLKRTIRDYLHDFKDQGIFVKEIEDENGNIQDAKLRAMDYLIDENGEKVDITDKNLSLSQIKRIMYNNILKECVDVRLFGGTIPLEIKKKGKSSITLTGPVQFRFGRSMHKVEMKHIKGTGAFASSAGKQQKTFREEYILPYSLISFYGVINENAAKKTLMTEEDESLLVEGIWNGTKNLITRSKFGQMPRLLLKVTYSDANYFIGDLDKKIKIEHDLEDDKKLRSVDELQIDVSQLIIALKSDLDKIDSISVKFDPAVKFRDSVPIEVDLVEYLVEKGLPASELTI</sequence>
<dbReference type="AlphaFoldDB" id="A0A7K4DJG1"/>
<dbReference type="InterPro" id="IPR006482">
    <property type="entry name" value="Cas7_Csh2/Csh2"/>
</dbReference>
<dbReference type="Pfam" id="PF05107">
    <property type="entry name" value="Cas_Cas7"/>
    <property type="match status" value="1"/>
</dbReference>
<dbReference type="Proteomes" id="UP000591058">
    <property type="component" value="Unassembled WGS sequence"/>
</dbReference>
<protein>
    <submittedName>
        <fullName evidence="1">Type I-B CRISPR-associated protein Cas7/Csh2</fullName>
    </submittedName>
</protein>
<comment type="caution">
    <text evidence="1">The sequence shown here is derived from an EMBL/GenBank/DDBJ whole genome shotgun (WGS) entry which is preliminary data.</text>
</comment>
<dbReference type="RefSeq" id="WP_169032605.1">
    <property type="nucleotide sequence ID" value="NZ_JABBYL010000007.1"/>
</dbReference>
<dbReference type="InterPro" id="IPR013419">
    <property type="entry name" value="CRISPR-assoc_prot_Cas7/Csh2"/>
</dbReference>
<organism evidence="1 2">
    <name type="scientific">Methanobacterium subterraneum</name>
    <dbReference type="NCBI Taxonomy" id="59277"/>
    <lineage>
        <taxon>Archaea</taxon>
        <taxon>Methanobacteriati</taxon>
        <taxon>Methanobacteriota</taxon>
        <taxon>Methanomada group</taxon>
        <taxon>Methanobacteria</taxon>
        <taxon>Methanobacteriales</taxon>
        <taxon>Methanobacteriaceae</taxon>
        <taxon>Methanobacterium</taxon>
    </lineage>
</organism>
<dbReference type="NCBIfam" id="TIGR02590">
    <property type="entry name" value="cas_Csh2"/>
    <property type="match status" value="1"/>
</dbReference>